<evidence type="ECO:0000256" key="1">
    <source>
        <dbReference type="SAM" id="SignalP"/>
    </source>
</evidence>
<organism evidence="3">
    <name type="scientific">Pacifastacus leniusculus</name>
    <name type="common">Signal crayfish</name>
    <dbReference type="NCBI Taxonomy" id="6720"/>
    <lineage>
        <taxon>Eukaryota</taxon>
        <taxon>Metazoa</taxon>
        <taxon>Ecdysozoa</taxon>
        <taxon>Arthropoda</taxon>
        <taxon>Crustacea</taxon>
        <taxon>Multicrustacea</taxon>
        <taxon>Malacostraca</taxon>
        <taxon>Eumalacostraca</taxon>
        <taxon>Eucarida</taxon>
        <taxon>Decapoda</taxon>
        <taxon>Pleocyemata</taxon>
        <taxon>Astacidea</taxon>
        <taxon>Astacoidea</taxon>
        <taxon>Astacidae</taxon>
        <taxon>Pacifastacus</taxon>
    </lineage>
</organism>
<dbReference type="AlphaFoldDB" id="Q56P33"/>
<dbReference type="EMBL" id="AY861653">
    <property type="protein sequence ID" value="AAX55747.1"/>
    <property type="molecule type" value="mRNA"/>
</dbReference>
<keyword evidence="1" id="KW-0732">Signal</keyword>
<evidence type="ECO:0000313" key="3">
    <source>
        <dbReference type="EMBL" id="AAX55747.1"/>
    </source>
</evidence>
<accession>Q56P33</accession>
<evidence type="ECO:0000259" key="2">
    <source>
        <dbReference type="PROSITE" id="PS50041"/>
    </source>
</evidence>
<feature type="chain" id="PRO_5004251199" evidence="1">
    <location>
        <begin position="18"/>
        <end position="273"/>
    </location>
</feature>
<dbReference type="InterPro" id="IPR001304">
    <property type="entry name" value="C-type_lectin-like"/>
</dbReference>
<proteinExistence type="evidence at transcript level"/>
<sequence length="273" mass="28292">MKCVLLVLSVVVAVAQSQVPYGSFGGGGGFPGRPGIHPGRHGGGGQIQFPGSRPGLHGKPGGISGFGGAGGVGGFGGAGGVGGAGGFGGAGGVGGLVGTGGGGQAQEQPLSTKFYPAYISPQVHVSLGGSNYHFSWCVDGGQKYVWQQANSYCKQLGPGWGAVSIESPTENQFISTIIDKHSLPYIWTSGNRLSGGLNDWRWGTGQPLKYENWARTGFIPGNPQPDNQEDNNEQCLSVLNRFYPNDGITWHDVGCHHVKPTICEYSKVQSYAG</sequence>
<dbReference type="PROSITE" id="PS50041">
    <property type="entry name" value="C_TYPE_LECTIN_2"/>
    <property type="match status" value="1"/>
</dbReference>
<dbReference type="SUPFAM" id="SSF56436">
    <property type="entry name" value="C-type lectin-like"/>
    <property type="match status" value="1"/>
</dbReference>
<dbReference type="SMART" id="SM00034">
    <property type="entry name" value="CLECT"/>
    <property type="match status" value="1"/>
</dbReference>
<reference evidence="3" key="1">
    <citation type="journal article" date="2005" name="Dev. Comp. Immunol.">
        <title>Exocytosis and proteomic analysis of the vesicle content of granular hemocytes from a crayfish.</title>
        <authorList>
            <person name="Sricharoen S."/>
            <person name="Kim J.J."/>
            <person name="Tunkitjanukit S."/>
            <person name="Soderhall K."/>
            <person name="Soderhall I."/>
        </authorList>
    </citation>
    <scope>NUCLEOTIDE SEQUENCE</scope>
</reference>
<dbReference type="PANTHER" id="PTHR21407">
    <property type="entry name" value="RE43931P-RELATED"/>
    <property type="match status" value="1"/>
</dbReference>
<dbReference type="CDD" id="cd00037">
    <property type="entry name" value="CLECT"/>
    <property type="match status" value="1"/>
</dbReference>
<protein>
    <submittedName>
        <fullName evidence="3">Mannose-binding protein</fullName>
    </submittedName>
</protein>
<dbReference type="InterPro" id="IPR016187">
    <property type="entry name" value="CTDL_fold"/>
</dbReference>
<dbReference type="Gene3D" id="3.10.100.10">
    <property type="entry name" value="Mannose-Binding Protein A, subunit A"/>
    <property type="match status" value="1"/>
</dbReference>
<feature type="signal peptide" evidence="1">
    <location>
        <begin position="1"/>
        <end position="17"/>
    </location>
</feature>
<dbReference type="InterPro" id="IPR016186">
    <property type="entry name" value="C-type_lectin-like/link_sf"/>
</dbReference>
<name>Q56P33_PACLE</name>
<feature type="domain" description="C-type lectin" evidence="2">
    <location>
        <begin position="127"/>
        <end position="264"/>
    </location>
</feature>
<dbReference type="Pfam" id="PF00059">
    <property type="entry name" value="Lectin_C"/>
    <property type="match status" value="1"/>
</dbReference>